<sequence length="312" mass="35777">MPPHIYTEGLPEEPLPVPAWGSLPLDIYLLEHWDTPNPDAPNELPDQRRKRLVRQWLNLGAIGREPFENRTRRELATYAPAQPTQAEIETILRPLRPDSLRRYADYTCDEGMWVRICYDVENEETRAAFWDKYVEHAQVISADSLVFDDKELFENADIARVLGLFPERVTNPSTPENLAFAERGLRKFFEEWFDDEEKESTFEEERELIAQGRGEEVARGYWSYQADCVVTHFFIEDAQAQTGAGGGGVLHVFLDDCGNLVRKKRVKWDEVDNFDGAWFEGHWREGWASNPDGGELGAAYLPGGARGPPYNL</sequence>
<evidence type="ECO:0000313" key="1">
    <source>
        <dbReference type="EMBL" id="KAL2815962.1"/>
    </source>
</evidence>
<comment type="caution">
    <text evidence="1">The sequence shown here is derived from an EMBL/GenBank/DDBJ whole genome shotgun (WGS) entry which is preliminary data.</text>
</comment>
<proteinExistence type="predicted"/>
<name>A0ABR4HKE2_9EURO</name>
<dbReference type="EMBL" id="JBFXLT010000025">
    <property type="protein sequence ID" value="KAL2815962.1"/>
    <property type="molecule type" value="Genomic_DNA"/>
</dbReference>
<protein>
    <submittedName>
        <fullName evidence="1">Uncharacterized protein</fullName>
    </submittedName>
</protein>
<keyword evidence="2" id="KW-1185">Reference proteome</keyword>
<dbReference type="Proteomes" id="UP001610334">
    <property type="component" value="Unassembled WGS sequence"/>
</dbReference>
<evidence type="ECO:0000313" key="2">
    <source>
        <dbReference type="Proteomes" id="UP001610334"/>
    </source>
</evidence>
<organism evidence="1 2">
    <name type="scientific">Aspergillus granulosus</name>
    <dbReference type="NCBI Taxonomy" id="176169"/>
    <lineage>
        <taxon>Eukaryota</taxon>
        <taxon>Fungi</taxon>
        <taxon>Dikarya</taxon>
        <taxon>Ascomycota</taxon>
        <taxon>Pezizomycotina</taxon>
        <taxon>Eurotiomycetes</taxon>
        <taxon>Eurotiomycetidae</taxon>
        <taxon>Eurotiales</taxon>
        <taxon>Aspergillaceae</taxon>
        <taxon>Aspergillus</taxon>
        <taxon>Aspergillus subgen. Nidulantes</taxon>
    </lineage>
</organism>
<reference evidence="1 2" key="1">
    <citation type="submission" date="2024-07" db="EMBL/GenBank/DDBJ databases">
        <title>Section-level genome sequencing and comparative genomics of Aspergillus sections Usti and Cavernicolus.</title>
        <authorList>
            <consortium name="Lawrence Berkeley National Laboratory"/>
            <person name="Nybo J.L."/>
            <person name="Vesth T.C."/>
            <person name="Theobald S."/>
            <person name="Frisvad J.C."/>
            <person name="Larsen T.O."/>
            <person name="Kjaerboelling I."/>
            <person name="Rothschild-Mancinelli K."/>
            <person name="Lyhne E.K."/>
            <person name="Kogle M.E."/>
            <person name="Barry K."/>
            <person name="Clum A."/>
            <person name="Na H."/>
            <person name="Ledsgaard L."/>
            <person name="Lin J."/>
            <person name="Lipzen A."/>
            <person name="Kuo A."/>
            <person name="Riley R."/>
            <person name="Mondo S."/>
            <person name="Labutti K."/>
            <person name="Haridas S."/>
            <person name="Pangalinan J."/>
            <person name="Salamov A.A."/>
            <person name="Simmons B.A."/>
            <person name="Magnuson J.K."/>
            <person name="Chen J."/>
            <person name="Drula E."/>
            <person name="Henrissat B."/>
            <person name="Wiebenga A."/>
            <person name="Lubbers R.J."/>
            <person name="Gomes A.C."/>
            <person name="Makela M.R."/>
            <person name="Stajich J."/>
            <person name="Grigoriev I.V."/>
            <person name="Mortensen U.H."/>
            <person name="De Vries R.P."/>
            <person name="Baker S.E."/>
            <person name="Andersen M.R."/>
        </authorList>
    </citation>
    <scope>NUCLEOTIDE SEQUENCE [LARGE SCALE GENOMIC DNA]</scope>
    <source>
        <strain evidence="1 2">CBS 588.65</strain>
    </source>
</reference>
<gene>
    <name evidence="1" type="ORF">BJX63DRAFT_153987</name>
</gene>
<accession>A0ABR4HKE2</accession>